<dbReference type="PANTHER" id="PTHR11736:SF14">
    <property type="entry name" value="NSE3 HOMOLOG, SMC5-SMC6 COMPLEX COMPONENT"/>
    <property type="match status" value="1"/>
</dbReference>
<evidence type="ECO:0000256" key="1">
    <source>
        <dbReference type="SAM" id="MobiDB-lite"/>
    </source>
</evidence>
<dbReference type="AlphaFoldDB" id="A0A517LDQ0"/>
<dbReference type="Proteomes" id="UP000316270">
    <property type="component" value="Chromosome 10"/>
</dbReference>
<dbReference type="InterPro" id="IPR037445">
    <property type="entry name" value="MAGE"/>
</dbReference>
<feature type="compositionally biased region" description="Basic residues" evidence="1">
    <location>
        <begin position="1"/>
        <end position="10"/>
    </location>
</feature>
<sequence length="351" mass="39987">MPRLVKRARRRLDSDDEEEEEGEPADTQRRHAQTTQRLTQRRRSTPPEEEEEEEGYGNDDGAGRRNTHAEKIEKRARKLVRYALACSFSRTSIRRTDVVKRVMDDEGRDFKLVFAVAQSRLQMTFGMEMRALPGKEKVSVRERRVEAAKTAKQAAKTADVWTLVTTLPTEYRDALIIPAPDPTYISLYTFVISVIVLSGGTLDEARVLRYMRRARAEEDTPLGTTEKLLQRMNKDGYIVKIKDDEGGEERFDYMVGPLGKVEVDRKAIADIIRKLWAGSDEELERKIERTLNLGAENGRAGRVVNGNATNGHANGVAEASGTQRRKSGRRRQAEEEEEDEEEDDDQEEESD</sequence>
<organism evidence="3 4">
    <name type="scientific">Venturia effusa</name>
    <dbReference type="NCBI Taxonomy" id="50376"/>
    <lineage>
        <taxon>Eukaryota</taxon>
        <taxon>Fungi</taxon>
        <taxon>Dikarya</taxon>
        <taxon>Ascomycota</taxon>
        <taxon>Pezizomycotina</taxon>
        <taxon>Dothideomycetes</taxon>
        <taxon>Pleosporomycetidae</taxon>
        <taxon>Venturiales</taxon>
        <taxon>Venturiaceae</taxon>
        <taxon>Venturia</taxon>
    </lineage>
</organism>
<feature type="compositionally biased region" description="Acidic residues" evidence="1">
    <location>
        <begin position="334"/>
        <end position="351"/>
    </location>
</feature>
<dbReference type="GO" id="GO:0006281">
    <property type="term" value="P:DNA repair"/>
    <property type="evidence" value="ECO:0007669"/>
    <property type="project" value="TreeGrafter"/>
</dbReference>
<dbReference type="PANTHER" id="PTHR11736">
    <property type="entry name" value="MELANOMA-ASSOCIATED ANTIGEN MAGE ANTIGEN"/>
    <property type="match status" value="1"/>
</dbReference>
<feature type="region of interest" description="Disordered" evidence="1">
    <location>
        <begin position="1"/>
        <end position="66"/>
    </location>
</feature>
<protein>
    <recommendedName>
        <fullName evidence="2">MAGE domain-containing protein</fullName>
    </recommendedName>
</protein>
<dbReference type="Pfam" id="PF01454">
    <property type="entry name" value="MAGE"/>
    <property type="match status" value="1"/>
</dbReference>
<evidence type="ECO:0000259" key="2">
    <source>
        <dbReference type="PROSITE" id="PS50838"/>
    </source>
</evidence>
<proteinExistence type="predicted"/>
<accession>A0A517LDQ0</accession>
<dbReference type="InterPro" id="IPR041899">
    <property type="entry name" value="MAGE_WH2"/>
</dbReference>
<feature type="region of interest" description="Disordered" evidence="1">
    <location>
        <begin position="300"/>
        <end position="351"/>
    </location>
</feature>
<gene>
    <name evidence="3" type="ORF">FKW77_005218</name>
</gene>
<dbReference type="InterPro" id="IPR002190">
    <property type="entry name" value="MHD_dom"/>
</dbReference>
<reference evidence="3 4" key="1">
    <citation type="submission" date="2019-07" db="EMBL/GenBank/DDBJ databases">
        <title>Finished genome of Venturia effusa.</title>
        <authorList>
            <person name="Young C.A."/>
            <person name="Cox M.P."/>
            <person name="Ganley A.R.D."/>
            <person name="David W.J."/>
        </authorList>
    </citation>
    <scope>NUCLEOTIDE SEQUENCE [LARGE SCALE GENOMIC DNA]</scope>
    <source>
        <strain evidence="4">albino</strain>
    </source>
</reference>
<dbReference type="SMART" id="SM01373">
    <property type="entry name" value="MAGE"/>
    <property type="match status" value="1"/>
</dbReference>
<dbReference type="Gene3D" id="1.10.10.1200">
    <property type="entry name" value="MAGE homology domain, winged helix WH1 motif"/>
    <property type="match status" value="1"/>
</dbReference>
<dbReference type="OrthoDB" id="205198at2759"/>
<feature type="compositionally biased region" description="Acidic residues" evidence="1">
    <location>
        <begin position="47"/>
        <end position="57"/>
    </location>
</feature>
<feature type="compositionally biased region" description="Acidic residues" evidence="1">
    <location>
        <begin position="14"/>
        <end position="24"/>
    </location>
</feature>
<name>A0A517LDQ0_9PEZI</name>
<keyword evidence="4" id="KW-1185">Reference proteome</keyword>
<dbReference type="EMBL" id="CP042194">
    <property type="protein sequence ID" value="QDS73765.1"/>
    <property type="molecule type" value="Genomic_DNA"/>
</dbReference>
<dbReference type="InterPro" id="IPR041898">
    <property type="entry name" value="MAGE_WH1"/>
</dbReference>
<dbReference type="PROSITE" id="PS50838">
    <property type="entry name" value="MAGE"/>
    <property type="match status" value="1"/>
</dbReference>
<dbReference type="STRING" id="50376.A0A517LDQ0"/>
<dbReference type="Gene3D" id="1.10.10.1210">
    <property type="entry name" value="MAGE homology domain, winged helix WH2 motif"/>
    <property type="match status" value="1"/>
</dbReference>
<feature type="domain" description="MAGE" evidence="2">
    <location>
        <begin position="72"/>
        <end position="290"/>
    </location>
</feature>
<evidence type="ECO:0000313" key="4">
    <source>
        <dbReference type="Proteomes" id="UP000316270"/>
    </source>
</evidence>
<evidence type="ECO:0000313" key="3">
    <source>
        <dbReference type="EMBL" id="QDS73765.1"/>
    </source>
</evidence>
<dbReference type="GO" id="GO:0005634">
    <property type="term" value="C:nucleus"/>
    <property type="evidence" value="ECO:0007669"/>
    <property type="project" value="TreeGrafter"/>
</dbReference>